<reference evidence="2" key="1">
    <citation type="submission" date="2020-04" db="EMBL/GenBank/DDBJ databases">
        <authorList>
            <person name="Zhang T."/>
        </authorList>
    </citation>
    <scope>NUCLEOTIDE SEQUENCE</scope>
    <source>
        <strain evidence="2">HKST-UBA01</strain>
    </source>
</reference>
<dbReference type="AlphaFoldDB" id="A0A956LXT5"/>
<evidence type="ECO:0000313" key="3">
    <source>
        <dbReference type="Proteomes" id="UP000697710"/>
    </source>
</evidence>
<organism evidence="2 3">
    <name type="scientific">Eiseniibacteriota bacterium</name>
    <dbReference type="NCBI Taxonomy" id="2212470"/>
    <lineage>
        <taxon>Bacteria</taxon>
        <taxon>Candidatus Eiseniibacteriota</taxon>
    </lineage>
</organism>
<sequence length="119" mass="13414">MSLDFTSARLKHSAWKLKLRDFLDGKPGLTEAQATSSRDCDLGKWIYGDGQSKYGAIPEMKQLETEHARLHEMIKTIMVSKRQGQAEKAEAEYKKIEPLSKTIVSLLDTMEKKVDSKAA</sequence>
<evidence type="ECO:0000313" key="2">
    <source>
        <dbReference type="EMBL" id="MCA9727351.1"/>
    </source>
</evidence>
<dbReference type="Pfam" id="PF13682">
    <property type="entry name" value="CZB"/>
    <property type="match status" value="1"/>
</dbReference>
<dbReference type="EMBL" id="JAGQHR010000150">
    <property type="protein sequence ID" value="MCA9727351.1"/>
    <property type="molecule type" value="Genomic_DNA"/>
</dbReference>
<evidence type="ECO:0000259" key="1">
    <source>
        <dbReference type="Pfam" id="PF13682"/>
    </source>
</evidence>
<accession>A0A956LXT5</accession>
<protein>
    <submittedName>
        <fullName evidence="2">CZB domain-containing protein</fullName>
    </submittedName>
</protein>
<name>A0A956LXT5_UNCEI</name>
<proteinExistence type="predicted"/>
<dbReference type="Proteomes" id="UP000697710">
    <property type="component" value="Unassembled WGS sequence"/>
</dbReference>
<feature type="domain" description="Chemoreceptor zinc-binding" evidence="1">
    <location>
        <begin position="12"/>
        <end position="77"/>
    </location>
</feature>
<dbReference type="InterPro" id="IPR025991">
    <property type="entry name" value="Chemoreceptor_zinc-bind_dom"/>
</dbReference>
<dbReference type="Gene3D" id="1.20.120.30">
    <property type="entry name" value="Aspartate receptor, ligand-binding domain"/>
    <property type="match status" value="1"/>
</dbReference>
<comment type="caution">
    <text evidence="2">The sequence shown here is derived from an EMBL/GenBank/DDBJ whole genome shotgun (WGS) entry which is preliminary data.</text>
</comment>
<reference evidence="2" key="2">
    <citation type="journal article" date="2021" name="Microbiome">
        <title>Successional dynamics and alternative stable states in a saline activated sludge microbial community over 9 years.</title>
        <authorList>
            <person name="Wang Y."/>
            <person name="Ye J."/>
            <person name="Ju F."/>
            <person name="Liu L."/>
            <person name="Boyd J.A."/>
            <person name="Deng Y."/>
            <person name="Parks D.H."/>
            <person name="Jiang X."/>
            <person name="Yin X."/>
            <person name="Woodcroft B.J."/>
            <person name="Tyson G.W."/>
            <person name="Hugenholtz P."/>
            <person name="Polz M.F."/>
            <person name="Zhang T."/>
        </authorList>
    </citation>
    <scope>NUCLEOTIDE SEQUENCE</scope>
    <source>
        <strain evidence="2">HKST-UBA01</strain>
    </source>
</reference>
<gene>
    <name evidence="2" type="ORF">KC729_06685</name>
</gene>